<gene>
    <name evidence="1" type="ORF">Q4Q35_01920</name>
</gene>
<protein>
    <recommendedName>
        <fullName evidence="3">SRPBCC domain-containing protein</fullName>
    </recommendedName>
</protein>
<sequence>MNNQKEEKNYTKEIITSASAVDVFSALSKEINLWWGEVDKPVSKIGDIFTISFGEASWTFRIIEYVPNSKITWECIGGKPEFNAEWIGDILYWNIETFKNTTKVNFLQVGLTPNMNCYDICAPTWDKFIMISLKSFVETGKVASF</sequence>
<keyword evidence="2" id="KW-1185">Reference proteome</keyword>
<organism evidence="1 2">
    <name type="scientific">Flavivirga aquimarina</name>
    <dbReference type="NCBI Taxonomy" id="2027862"/>
    <lineage>
        <taxon>Bacteria</taxon>
        <taxon>Pseudomonadati</taxon>
        <taxon>Bacteroidota</taxon>
        <taxon>Flavobacteriia</taxon>
        <taxon>Flavobacteriales</taxon>
        <taxon>Flavobacteriaceae</taxon>
        <taxon>Flavivirga</taxon>
    </lineage>
</organism>
<proteinExistence type="predicted"/>
<evidence type="ECO:0008006" key="3">
    <source>
        <dbReference type="Google" id="ProtNLM"/>
    </source>
</evidence>
<accession>A0ABT8W618</accession>
<name>A0ABT8W618_9FLAO</name>
<dbReference type="Proteomes" id="UP001176883">
    <property type="component" value="Unassembled WGS sequence"/>
</dbReference>
<dbReference type="InterPro" id="IPR023393">
    <property type="entry name" value="START-like_dom_sf"/>
</dbReference>
<dbReference type="Gene3D" id="3.30.530.20">
    <property type="match status" value="1"/>
</dbReference>
<reference evidence="1" key="1">
    <citation type="submission" date="2023-07" db="EMBL/GenBank/DDBJ databases">
        <title>Two novel species in the genus Flavivirga.</title>
        <authorList>
            <person name="Kwon K."/>
        </authorList>
    </citation>
    <scope>NUCLEOTIDE SEQUENCE</scope>
    <source>
        <strain evidence="1">KCTC 52353</strain>
    </source>
</reference>
<dbReference type="SUPFAM" id="SSF55961">
    <property type="entry name" value="Bet v1-like"/>
    <property type="match status" value="1"/>
</dbReference>
<evidence type="ECO:0000313" key="1">
    <source>
        <dbReference type="EMBL" id="MDO5968553.1"/>
    </source>
</evidence>
<evidence type="ECO:0000313" key="2">
    <source>
        <dbReference type="Proteomes" id="UP001176883"/>
    </source>
</evidence>
<dbReference type="EMBL" id="JAUOEK010000041">
    <property type="protein sequence ID" value="MDO5968553.1"/>
    <property type="molecule type" value="Genomic_DNA"/>
</dbReference>
<dbReference type="RefSeq" id="WP_303276231.1">
    <property type="nucleotide sequence ID" value="NZ_JAUOEK010000041.1"/>
</dbReference>
<comment type="caution">
    <text evidence="1">The sequence shown here is derived from an EMBL/GenBank/DDBJ whole genome shotgun (WGS) entry which is preliminary data.</text>
</comment>